<dbReference type="CDD" id="cd00009">
    <property type="entry name" value="AAA"/>
    <property type="match status" value="1"/>
</dbReference>
<dbReference type="EMBL" id="PRLG01000001">
    <property type="protein sequence ID" value="PYY31462.1"/>
    <property type="molecule type" value="Genomic_DNA"/>
</dbReference>
<evidence type="ECO:0000313" key="6">
    <source>
        <dbReference type="EMBL" id="PYY31462.1"/>
    </source>
</evidence>
<evidence type="ECO:0000259" key="4">
    <source>
        <dbReference type="Pfam" id="PF07726"/>
    </source>
</evidence>
<dbReference type="FunFam" id="3.40.50.300:FF:000640">
    <property type="entry name" value="MoxR family ATPase"/>
    <property type="match status" value="1"/>
</dbReference>
<evidence type="ECO:0000256" key="1">
    <source>
        <dbReference type="ARBA" id="ARBA00022741"/>
    </source>
</evidence>
<dbReference type="GO" id="GO:0016887">
    <property type="term" value="F:ATP hydrolysis activity"/>
    <property type="evidence" value="ECO:0007669"/>
    <property type="project" value="InterPro"/>
</dbReference>
<keyword evidence="6" id="KW-0436">Ligase</keyword>
<dbReference type="PANTHER" id="PTHR42759:SF5">
    <property type="entry name" value="METHANOL DEHYDROGENASE REGULATOR"/>
    <property type="match status" value="1"/>
</dbReference>
<dbReference type="Proteomes" id="UP000247459">
    <property type="component" value="Unassembled WGS sequence"/>
</dbReference>
<keyword evidence="2" id="KW-0067">ATP-binding</keyword>
<evidence type="ECO:0000256" key="3">
    <source>
        <dbReference type="ARBA" id="ARBA00061607"/>
    </source>
</evidence>
<dbReference type="InterPro" id="IPR027417">
    <property type="entry name" value="P-loop_NTPase"/>
</dbReference>
<protein>
    <submittedName>
        <fullName evidence="6">ATPase</fullName>
        <ecNumber evidence="6">6.6.1.1</ecNumber>
    </submittedName>
</protein>
<keyword evidence="1" id="KW-0547">Nucleotide-binding</keyword>
<dbReference type="InterPro" id="IPR011703">
    <property type="entry name" value="ATPase_AAA-3"/>
</dbReference>
<gene>
    <name evidence="6" type="ORF">PIL02S_00103</name>
</gene>
<accession>A0A2W0CN49</accession>
<reference evidence="6 7" key="1">
    <citation type="submission" date="2018-01" db="EMBL/GenBank/DDBJ databases">
        <title>Genome sequence of the PGP bacterium Paenibacillus illinoisensis E3.</title>
        <authorList>
            <person name="Rolli E."/>
            <person name="Marasco R."/>
            <person name="Bessem C."/>
            <person name="Michoud G."/>
            <person name="Gaiarsa S."/>
            <person name="Borin S."/>
            <person name="Daffonchio D."/>
        </authorList>
    </citation>
    <scope>NUCLEOTIDE SEQUENCE [LARGE SCALE GENOMIC DNA]</scope>
    <source>
        <strain evidence="6 7">E3</strain>
    </source>
</reference>
<dbReference type="InterPro" id="IPR041628">
    <property type="entry name" value="ChlI/MoxR_AAA_lid"/>
</dbReference>
<dbReference type="OrthoDB" id="9808397at2"/>
<dbReference type="InterPro" id="IPR050764">
    <property type="entry name" value="CbbQ/NirQ/NorQ/GpvN"/>
</dbReference>
<dbReference type="AlphaFoldDB" id="A0A2W0CN49"/>
<feature type="domain" description="ChlI/MoxR AAA lid" evidence="5">
    <location>
        <begin position="238"/>
        <end position="297"/>
    </location>
</feature>
<dbReference type="Pfam" id="PF17863">
    <property type="entry name" value="AAA_lid_2"/>
    <property type="match status" value="1"/>
</dbReference>
<organism evidence="6 7">
    <name type="scientific">Paenibacillus illinoisensis</name>
    <dbReference type="NCBI Taxonomy" id="59845"/>
    <lineage>
        <taxon>Bacteria</taxon>
        <taxon>Bacillati</taxon>
        <taxon>Bacillota</taxon>
        <taxon>Bacilli</taxon>
        <taxon>Bacillales</taxon>
        <taxon>Paenibacillaceae</taxon>
        <taxon>Paenibacillus</taxon>
    </lineage>
</organism>
<evidence type="ECO:0000313" key="7">
    <source>
        <dbReference type="Proteomes" id="UP000247459"/>
    </source>
</evidence>
<evidence type="ECO:0000259" key="5">
    <source>
        <dbReference type="Pfam" id="PF17863"/>
    </source>
</evidence>
<dbReference type="PANTHER" id="PTHR42759">
    <property type="entry name" value="MOXR FAMILY PROTEIN"/>
    <property type="match status" value="1"/>
</dbReference>
<dbReference type="SUPFAM" id="SSF52540">
    <property type="entry name" value="P-loop containing nucleoside triphosphate hydrolases"/>
    <property type="match status" value="1"/>
</dbReference>
<name>A0A2W0CN49_9BACL</name>
<dbReference type="Gene3D" id="1.10.8.80">
    <property type="entry name" value="Magnesium chelatase subunit I, C-Terminal domain"/>
    <property type="match status" value="1"/>
</dbReference>
<comment type="caution">
    <text evidence="6">The sequence shown here is derived from an EMBL/GenBank/DDBJ whole genome shotgun (WGS) entry which is preliminary data.</text>
</comment>
<comment type="similarity">
    <text evidence="3">Belongs to the MoxR family.</text>
</comment>
<dbReference type="Gene3D" id="3.40.50.300">
    <property type="entry name" value="P-loop containing nucleotide triphosphate hydrolases"/>
    <property type="match status" value="1"/>
</dbReference>
<dbReference type="GO" id="GO:0016851">
    <property type="term" value="F:magnesium chelatase activity"/>
    <property type="evidence" value="ECO:0007669"/>
    <property type="project" value="UniProtKB-EC"/>
</dbReference>
<evidence type="ECO:0000256" key="2">
    <source>
        <dbReference type="ARBA" id="ARBA00022840"/>
    </source>
</evidence>
<dbReference type="RefSeq" id="WP_095362156.1">
    <property type="nucleotide sequence ID" value="NZ_JAXBDC010000010.1"/>
</dbReference>
<dbReference type="GO" id="GO:0005524">
    <property type="term" value="F:ATP binding"/>
    <property type="evidence" value="ECO:0007669"/>
    <property type="project" value="UniProtKB-KW"/>
</dbReference>
<dbReference type="EC" id="6.6.1.1" evidence="6"/>
<dbReference type="Pfam" id="PF07726">
    <property type="entry name" value="AAA_3"/>
    <property type="match status" value="1"/>
</dbReference>
<feature type="domain" description="ATPase AAA-3" evidence="4">
    <location>
        <begin position="45"/>
        <end position="175"/>
    </location>
</feature>
<dbReference type="PIRSF" id="PIRSF002849">
    <property type="entry name" value="AAA_ATPase_chaperone_MoxR_prd"/>
    <property type="match status" value="1"/>
</dbReference>
<sequence>MSYIRMEHEHAVELLNRVIKRVESVIIGKKQEIQYVLTAMLGGGHVLLEDVPGTGKTMLVRAVASSLSCSMGRIQFTSDVMPADVTGTSMYHPHTSEFTFRPGPVMSNIVLADEINRASPRTQSALLEAMEERRITVDGTTHALPRPFFLLATQNPLQFEGTYRLPEAQLDRFLMRIGLGYPEPEQEVELLTRGQSRELLDELRPVVLAEEVSAMQREVRHVHVDSVVKQYLVAVAIATRNHPAVRLGISPRGTLAWMVATQAYAYLQGRSYVIPDDVKEVAQPVLAHRIGLKGQNRTEAFRGQEQVIQDALASVPVPVQMTAQGRGRRS</sequence>
<proteinExistence type="inferred from homology"/>